<dbReference type="EMBL" id="JAIRAU010000011">
    <property type="protein sequence ID" value="MBZ5710057.1"/>
    <property type="molecule type" value="Genomic_DNA"/>
</dbReference>
<dbReference type="GO" id="GO:0032259">
    <property type="term" value="P:methylation"/>
    <property type="evidence" value="ECO:0007669"/>
    <property type="project" value="UniProtKB-KW"/>
</dbReference>
<dbReference type="SUPFAM" id="SSF53335">
    <property type="entry name" value="S-adenosyl-L-methionine-dependent methyltransferases"/>
    <property type="match status" value="1"/>
</dbReference>
<protein>
    <submittedName>
        <fullName evidence="2">Methyltransferase domain-containing protein</fullName>
    </submittedName>
</protein>
<evidence type="ECO:0000313" key="2">
    <source>
        <dbReference type="EMBL" id="MBZ5710057.1"/>
    </source>
</evidence>
<dbReference type="RefSeq" id="WP_224191828.1">
    <property type="nucleotide sequence ID" value="NZ_JAIRAU010000011.1"/>
</dbReference>
<dbReference type="InterPro" id="IPR029063">
    <property type="entry name" value="SAM-dependent_MTases_sf"/>
</dbReference>
<dbReference type="GO" id="GO:0008168">
    <property type="term" value="F:methyltransferase activity"/>
    <property type="evidence" value="ECO:0007669"/>
    <property type="project" value="UniProtKB-KW"/>
</dbReference>
<dbReference type="CDD" id="cd02440">
    <property type="entry name" value="AdoMet_MTases"/>
    <property type="match status" value="1"/>
</dbReference>
<keyword evidence="2" id="KW-0808">Transferase</keyword>
<gene>
    <name evidence="2" type="ORF">K7C98_12405</name>
</gene>
<dbReference type="PANTHER" id="PTHR42912">
    <property type="entry name" value="METHYLTRANSFERASE"/>
    <property type="match status" value="1"/>
</dbReference>
<sequence>MSSPRGLYAYASLDAAGEAEQAARRMEARAERPASAAMFAALVLPLLRPGQVVVEVGCGSGGLARRIVAAHDDLEVWATDKSAGMLAFARRAAADAPARLRFSQWEAGTPWPAELPARADLVVSAVTTPYLDEPALRRLLAELRQRTCPGGHVLFLEQDLASATVAHPDPNLAERISSEHVRVKRPWQGLGLRRYVREAGFSLLPRQSFLWTDERFSPYLRDLMTRYADDAVLDGLPPAEAARFIAGLEALDAEGECYYGMVYHRVLARVPDETAG</sequence>
<name>A0ABS7TPI5_9BACT</name>
<dbReference type="InterPro" id="IPR050508">
    <property type="entry name" value="Methyltransf_Superfamily"/>
</dbReference>
<feature type="domain" description="Methyltransferase" evidence="1">
    <location>
        <begin position="53"/>
        <end position="151"/>
    </location>
</feature>
<proteinExistence type="predicted"/>
<keyword evidence="3" id="KW-1185">Reference proteome</keyword>
<dbReference type="Gene3D" id="3.40.50.150">
    <property type="entry name" value="Vaccinia Virus protein VP39"/>
    <property type="match status" value="1"/>
</dbReference>
<dbReference type="InterPro" id="IPR041698">
    <property type="entry name" value="Methyltransf_25"/>
</dbReference>
<comment type="caution">
    <text evidence="2">The sequence shown here is derived from an EMBL/GenBank/DDBJ whole genome shotgun (WGS) entry which is preliminary data.</text>
</comment>
<dbReference type="Pfam" id="PF13649">
    <property type="entry name" value="Methyltransf_25"/>
    <property type="match status" value="1"/>
</dbReference>
<organism evidence="2 3">
    <name type="scientific">Nannocystis pusilla</name>
    <dbReference type="NCBI Taxonomy" id="889268"/>
    <lineage>
        <taxon>Bacteria</taxon>
        <taxon>Pseudomonadati</taxon>
        <taxon>Myxococcota</taxon>
        <taxon>Polyangia</taxon>
        <taxon>Nannocystales</taxon>
        <taxon>Nannocystaceae</taxon>
        <taxon>Nannocystis</taxon>
    </lineage>
</organism>
<evidence type="ECO:0000259" key="1">
    <source>
        <dbReference type="Pfam" id="PF13649"/>
    </source>
</evidence>
<reference evidence="2" key="1">
    <citation type="submission" date="2021-08" db="EMBL/GenBank/DDBJ databases">
        <authorList>
            <person name="Stevens D.C."/>
        </authorList>
    </citation>
    <scope>NUCLEOTIDE SEQUENCE</scope>
    <source>
        <strain evidence="2">DSM 53165</strain>
    </source>
</reference>
<keyword evidence="2" id="KW-0489">Methyltransferase</keyword>
<dbReference type="Proteomes" id="UP001139031">
    <property type="component" value="Unassembled WGS sequence"/>
</dbReference>
<accession>A0ABS7TPI5</accession>
<evidence type="ECO:0000313" key="3">
    <source>
        <dbReference type="Proteomes" id="UP001139031"/>
    </source>
</evidence>